<keyword evidence="8" id="KW-0812">Transmembrane</keyword>
<keyword evidence="8" id="KW-1133">Transmembrane helix</keyword>
<feature type="active site" evidence="7">
    <location>
        <position position="124"/>
    </location>
</feature>
<evidence type="ECO:0000256" key="8">
    <source>
        <dbReference type="RuleBase" id="RU362042"/>
    </source>
</evidence>
<accession>A0A7L6AQ99</accession>
<reference evidence="10" key="1">
    <citation type="submission" date="2020-06" db="EMBL/GenBank/DDBJ databases">
        <title>Analysis procedures for assessing recovery of high quality, complete, closed genomes from Nanopore long read metagenome sequencing.</title>
        <authorList>
            <person name="Bessarab I."/>
            <person name="Arumugam K."/>
            <person name="Haryono M."/>
            <person name="Liu X."/>
            <person name="Roy S."/>
            <person name="Zuniga-Montanez R.E."/>
            <person name="Qiu G."/>
            <person name="Drautz-Moses D.I."/>
            <person name="Law Y.Y."/>
            <person name="Wuertz S."/>
            <person name="Lauro F.M."/>
            <person name="Huson D.H."/>
            <person name="Williams R.B."/>
        </authorList>
    </citation>
    <scope>NUCLEOTIDE SEQUENCE [LARGE SCALE GENOMIC DNA]</scope>
    <source>
        <strain evidence="10">SSD2</strain>
    </source>
</reference>
<name>A0A7L6AQ99_9GAMM</name>
<protein>
    <recommendedName>
        <fullName evidence="4 8">Signal peptidase I</fullName>
        <ecNumber evidence="3 8">3.4.21.89</ecNumber>
    </recommendedName>
</protein>
<dbReference type="InterPro" id="IPR036286">
    <property type="entry name" value="LexA/Signal_pep-like_sf"/>
</dbReference>
<dbReference type="EMBL" id="CP059265">
    <property type="protein sequence ID" value="QLQ31233.1"/>
    <property type="molecule type" value="Genomic_DNA"/>
</dbReference>
<evidence type="ECO:0000256" key="3">
    <source>
        <dbReference type="ARBA" id="ARBA00013208"/>
    </source>
</evidence>
<feature type="domain" description="Peptidase S26" evidence="9">
    <location>
        <begin position="39"/>
        <end position="234"/>
    </location>
</feature>
<keyword evidence="5 8" id="KW-0645">Protease</keyword>
<gene>
    <name evidence="10" type="primary">lepB</name>
    <name evidence="10" type="ORF">HZT40_06005</name>
</gene>
<evidence type="ECO:0000256" key="1">
    <source>
        <dbReference type="ARBA" id="ARBA00000677"/>
    </source>
</evidence>
<dbReference type="KEGG" id="this:HZT40_06005"/>
<dbReference type="PRINTS" id="PR00727">
    <property type="entry name" value="LEADERPTASE"/>
</dbReference>
<dbReference type="PROSITE" id="PS00501">
    <property type="entry name" value="SPASE_I_1"/>
    <property type="match status" value="1"/>
</dbReference>
<organism evidence="10 11">
    <name type="scientific">Candidatus Thiothrix singaporensis</name>
    <dbReference type="NCBI Taxonomy" id="2799669"/>
    <lineage>
        <taxon>Bacteria</taxon>
        <taxon>Pseudomonadati</taxon>
        <taxon>Pseudomonadota</taxon>
        <taxon>Gammaproteobacteria</taxon>
        <taxon>Thiotrichales</taxon>
        <taxon>Thiotrichaceae</taxon>
        <taxon>Thiothrix</taxon>
    </lineage>
</organism>
<dbReference type="PANTHER" id="PTHR43390">
    <property type="entry name" value="SIGNAL PEPTIDASE I"/>
    <property type="match status" value="1"/>
</dbReference>
<dbReference type="GO" id="GO:0016020">
    <property type="term" value="C:membrane"/>
    <property type="evidence" value="ECO:0007669"/>
    <property type="project" value="UniProtKB-SubCell"/>
</dbReference>
<sequence>MDFDLEFWLVAATAVTGIIWLLYVVLAGKRSGDTEPVLVEYARSFFPVLLIVLLLRSFVAEPFRIPSGSMLPTLEIGDFILVNKFAYGLRLPVLHTKILNLGEPQRGDVMVFRYPENPKVDYIKRVIGIPGDVLEWSNKSLRVNGVELQHTDAGGYMALDQHNDKRDTARQVEDLLGVAHDILIIPNTPGRTGSIVVPAGHYFMMGDNRDMSNDSRFWGLVPEANIVGKATYVWMHLNMGGWLQIFTDWQGDKLIL</sequence>
<evidence type="ECO:0000256" key="6">
    <source>
        <dbReference type="ARBA" id="ARBA00022801"/>
    </source>
</evidence>
<evidence type="ECO:0000313" key="10">
    <source>
        <dbReference type="EMBL" id="QLQ31233.1"/>
    </source>
</evidence>
<keyword evidence="6 8" id="KW-0378">Hydrolase</keyword>
<dbReference type="PANTHER" id="PTHR43390:SF1">
    <property type="entry name" value="CHLOROPLAST PROCESSING PEPTIDASE"/>
    <property type="match status" value="1"/>
</dbReference>
<comment type="similarity">
    <text evidence="2 8">Belongs to the peptidase S26 family.</text>
</comment>
<evidence type="ECO:0000256" key="7">
    <source>
        <dbReference type="PIRSR" id="PIRSR600223-1"/>
    </source>
</evidence>
<dbReference type="CDD" id="cd06530">
    <property type="entry name" value="S26_SPase_I"/>
    <property type="match status" value="1"/>
</dbReference>
<dbReference type="InterPro" id="IPR019756">
    <property type="entry name" value="Pept_S26A_signal_pept_1_Ser-AS"/>
</dbReference>
<evidence type="ECO:0000256" key="4">
    <source>
        <dbReference type="ARBA" id="ARBA00019232"/>
    </source>
</evidence>
<dbReference type="Proteomes" id="UP000510621">
    <property type="component" value="Chromosome"/>
</dbReference>
<feature type="transmembrane region" description="Helical" evidence="8">
    <location>
        <begin position="38"/>
        <end position="59"/>
    </location>
</feature>
<dbReference type="InterPro" id="IPR000223">
    <property type="entry name" value="Pept_S26A_signal_pept_1"/>
</dbReference>
<comment type="catalytic activity">
    <reaction evidence="1 8">
        <text>Cleavage of hydrophobic, N-terminal signal or leader sequences from secreted and periplasmic proteins.</text>
        <dbReference type="EC" id="3.4.21.89"/>
    </reaction>
</comment>
<proteinExistence type="inferred from homology"/>
<keyword evidence="8" id="KW-0472">Membrane</keyword>
<comment type="subcellular location">
    <subcellularLocation>
        <location evidence="8">Membrane</location>
        <topology evidence="8">Multi-pass membrane protein</topology>
    </subcellularLocation>
</comment>
<dbReference type="EC" id="3.4.21.89" evidence="3 8"/>
<keyword evidence="11" id="KW-1185">Reference proteome</keyword>
<dbReference type="InterPro" id="IPR019533">
    <property type="entry name" value="Peptidase_S26"/>
</dbReference>
<dbReference type="Pfam" id="PF10502">
    <property type="entry name" value="Peptidase_S26"/>
    <property type="match status" value="1"/>
</dbReference>
<evidence type="ECO:0000259" key="9">
    <source>
        <dbReference type="Pfam" id="PF10502"/>
    </source>
</evidence>
<dbReference type="GO" id="GO:0006465">
    <property type="term" value="P:signal peptide processing"/>
    <property type="evidence" value="ECO:0007669"/>
    <property type="project" value="InterPro"/>
</dbReference>
<dbReference type="InterPro" id="IPR019758">
    <property type="entry name" value="Pept_S26A_signal_pept_1_CS"/>
</dbReference>
<evidence type="ECO:0000313" key="11">
    <source>
        <dbReference type="Proteomes" id="UP000510621"/>
    </source>
</evidence>
<dbReference type="PROSITE" id="PS00761">
    <property type="entry name" value="SPASE_I_3"/>
    <property type="match status" value="1"/>
</dbReference>
<dbReference type="Gene3D" id="2.10.109.10">
    <property type="entry name" value="Umud Fragment, subunit A"/>
    <property type="match status" value="1"/>
</dbReference>
<feature type="active site" evidence="7">
    <location>
        <position position="69"/>
    </location>
</feature>
<evidence type="ECO:0000256" key="5">
    <source>
        <dbReference type="ARBA" id="ARBA00022670"/>
    </source>
</evidence>
<evidence type="ECO:0000256" key="2">
    <source>
        <dbReference type="ARBA" id="ARBA00009370"/>
    </source>
</evidence>
<dbReference type="SUPFAM" id="SSF51306">
    <property type="entry name" value="LexA/Signal peptidase"/>
    <property type="match status" value="1"/>
</dbReference>
<dbReference type="AlphaFoldDB" id="A0A7L6AQ99"/>
<feature type="transmembrane region" description="Helical" evidence="8">
    <location>
        <begin position="6"/>
        <end position="26"/>
    </location>
</feature>
<dbReference type="GO" id="GO:0004252">
    <property type="term" value="F:serine-type endopeptidase activity"/>
    <property type="evidence" value="ECO:0007669"/>
    <property type="project" value="InterPro"/>
</dbReference>
<dbReference type="GO" id="GO:0009003">
    <property type="term" value="F:signal peptidase activity"/>
    <property type="evidence" value="ECO:0007669"/>
    <property type="project" value="UniProtKB-EC"/>
</dbReference>
<dbReference type="NCBIfam" id="TIGR02227">
    <property type="entry name" value="sigpep_I_bact"/>
    <property type="match status" value="1"/>
</dbReference>